<comment type="catalytic activity">
    <reaction evidence="12">
        <text>K(+)(in) = K(+)(out)</text>
        <dbReference type="Rhea" id="RHEA:29463"/>
        <dbReference type="ChEBI" id="CHEBI:29103"/>
    </reaction>
</comment>
<dbReference type="OrthoDB" id="7626281at2"/>
<evidence type="ECO:0000313" key="15">
    <source>
        <dbReference type="Proteomes" id="UP000230390"/>
    </source>
</evidence>
<evidence type="ECO:0000256" key="13">
    <source>
        <dbReference type="SAM" id="Phobius"/>
    </source>
</evidence>
<evidence type="ECO:0000256" key="1">
    <source>
        <dbReference type="ARBA" id="ARBA00004141"/>
    </source>
</evidence>
<proteinExistence type="inferred from homology"/>
<keyword evidence="4" id="KW-0633">Potassium transport</keyword>
<evidence type="ECO:0000256" key="9">
    <source>
        <dbReference type="ARBA" id="ARBA00023065"/>
    </source>
</evidence>
<keyword evidence="10 13" id="KW-0472">Membrane</keyword>
<dbReference type="InterPro" id="IPR010617">
    <property type="entry name" value="TMEM175-like"/>
</dbReference>
<dbReference type="RefSeq" id="WP_099786478.1">
    <property type="nucleotide sequence ID" value="NZ_JBHLYV010000100.1"/>
</dbReference>
<dbReference type="GO" id="GO:0005267">
    <property type="term" value="F:potassium channel activity"/>
    <property type="evidence" value="ECO:0007669"/>
    <property type="project" value="UniProtKB-KW"/>
</dbReference>
<dbReference type="PANTHER" id="PTHR31462">
    <property type="entry name" value="ENDOSOMAL/LYSOSOMAL POTASSIUM CHANNEL TMEM175"/>
    <property type="match status" value="1"/>
</dbReference>
<dbReference type="EMBL" id="PDOC01000001">
    <property type="protein sequence ID" value="PIL46677.1"/>
    <property type="molecule type" value="Genomic_DNA"/>
</dbReference>
<evidence type="ECO:0000256" key="7">
    <source>
        <dbReference type="ARBA" id="ARBA00022958"/>
    </source>
</evidence>
<dbReference type="GO" id="GO:0015252">
    <property type="term" value="F:proton channel activity"/>
    <property type="evidence" value="ECO:0007669"/>
    <property type="project" value="InterPro"/>
</dbReference>
<evidence type="ECO:0000256" key="4">
    <source>
        <dbReference type="ARBA" id="ARBA00022538"/>
    </source>
</evidence>
<keyword evidence="5 13" id="KW-0812">Transmembrane</keyword>
<evidence type="ECO:0000256" key="2">
    <source>
        <dbReference type="ARBA" id="ARBA00006920"/>
    </source>
</evidence>
<keyword evidence="7" id="KW-0630">Potassium</keyword>
<dbReference type="PANTHER" id="PTHR31462:SF5">
    <property type="entry name" value="ENDOSOMAL_LYSOSOMAL PROTON CHANNEL TMEM175"/>
    <property type="match status" value="1"/>
</dbReference>
<keyword evidence="8 13" id="KW-1133">Transmembrane helix</keyword>
<reference evidence="14 15" key="1">
    <citation type="submission" date="2017-10" db="EMBL/GenBank/DDBJ databases">
        <title>Massilia psychrophilum sp. nov., a novel purple-pigmented bacterium isolated from Tianshan glacier, Xinjiang Municipality, China.</title>
        <authorList>
            <person name="Wang H."/>
        </authorList>
    </citation>
    <scope>NUCLEOTIDE SEQUENCE [LARGE SCALE GENOMIC DNA]</scope>
    <source>
        <strain evidence="14 15">JCM 30074</strain>
    </source>
</reference>
<keyword evidence="9" id="KW-0406">Ion transport</keyword>
<evidence type="ECO:0000256" key="12">
    <source>
        <dbReference type="ARBA" id="ARBA00034430"/>
    </source>
</evidence>
<gene>
    <name evidence="14" type="ORF">CR105_00515</name>
</gene>
<dbReference type="Proteomes" id="UP000230390">
    <property type="component" value="Unassembled WGS sequence"/>
</dbReference>
<feature type="transmembrane region" description="Helical" evidence="13">
    <location>
        <begin position="147"/>
        <end position="180"/>
    </location>
</feature>
<feature type="transmembrane region" description="Helical" evidence="13">
    <location>
        <begin position="6"/>
        <end position="23"/>
    </location>
</feature>
<evidence type="ECO:0000256" key="3">
    <source>
        <dbReference type="ARBA" id="ARBA00022448"/>
    </source>
</evidence>
<name>A0A2G8TKV1_9BURK</name>
<feature type="transmembrane region" description="Helical" evidence="13">
    <location>
        <begin position="106"/>
        <end position="127"/>
    </location>
</feature>
<evidence type="ECO:0008006" key="16">
    <source>
        <dbReference type="Google" id="ProtNLM"/>
    </source>
</evidence>
<evidence type="ECO:0000256" key="8">
    <source>
        <dbReference type="ARBA" id="ARBA00022989"/>
    </source>
</evidence>
<protein>
    <recommendedName>
        <fullName evidence="16">DUF1211 domain-containing protein</fullName>
    </recommendedName>
</protein>
<keyword evidence="11" id="KW-0407">Ion channel</keyword>
<accession>A0A2G8TKV1</accession>
<sequence length="191" mass="21264">MGKNRLEAFSDGVIAIIITIMVLELKVPHGAGFDVLLPLLPILGSYILSFIYVGIYWNNHHHMLHMVQQVSGRVLWANLHLLFWLSLLPFVSGWMGENHFETMPVAAYGVVLLMCAIAYAILARSLIAHHKENAALAEAIGSDRKGLISIVLYILGIGLSLLHPMLGFATYICVAIMWLIPDSRIESRLKH</sequence>
<dbReference type="GO" id="GO:0016020">
    <property type="term" value="C:membrane"/>
    <property type="evidence" value="ECO:0007669"/>
    <property type="project" value="UniProtKB-SubCell"/>
</dbReference>
<comment type="subcellular location">
    <subcellularLocation>
        <location evidence="1">Membrane</location>
        <topology evidence="1">Multi-pass membrane protein</topology>
    </subcellularLocation>
</comment>
<dbReference type="Pfam" id="PF06736">
    <property type="entry name" value="TMEM175"/>
    <property type="match status" value="1"/>
</dbReference>
<comment type="similarity">
    <text evidence="2">Belongs to the TMEM175 family.</text>
</comment>
<keyword evidence="15" id="KW-1185">Reference proteome</keyword>
<comment type="caution">
    <text evidence="14">The sequence shown here is derived from an EMBL/GenBank/DDBJ whole genome shotgun (WGS) entry which is preliminary data.</text>
</comment>
<feature type="transmembrane region" description="Helical" evidence="13">
    <location>
        <begin position="35"/>
        <end position="55"/>
    </location>
</feature>
<evidence type="ECO:0000256" key="6">
    <source>
        <dbReference type="ARBA" id="ARBA00022826"/>
    </source>
</evidence>
<keyword evidence="3" id="KW-0813">Transport</keyword>
<evidence type="ECO:0000313" key="14">
    <source>
        <dbReference type="EMBL" id="PIL46677.1"/>
    </source>
</evidence>
<evidence type="ECO:0000256" key="5">
    <source>
        <dbReference type="ARBA" id="ARBA00022692"/>
    </source>
</evidence>
<organism evidence="14 15">
    <name type="scientific">Massilia eurypsychrophila</name>
    <dbReference type="NCBI Taxonomy" id="1485217"/>
    <lineage>
        <taxon>Bacteria</taxon>
        <taxon>Pseudomonadati</taxon>
        <taxon>Pseudomonadota</taxon>
        <taxon>Betaproteobacteria</taxon>
        <taxon>Burkholderiales</taxon>
        <taxon>Oxalobacteraceae</taxon>
        <taxon>Telluria group</taxon>
        <taxon>Massilia</taxon>
    </lineage>
</organism>
<keyword evidence="6" id="KW-0631">Potassium channel</keyword>
<evidence type="ECO:0000256" key="11">
    <source>
        <dbReference type="ARBA" id="ARBA00023303"/>
    </source>
</evidence>
<feature type="transmembrane region" description="Helical" evidence="13">
    <location>
        <begin position="75"/>
        <end position="94"/>
    </location>
</feature>
<evidence type="ECO:0000256" key="10">
    <source>
        <dbReference type="ARBA" id="ARBA00023136"/>
    </source>
</evidence>
<dbReference type="AlphaFoldDB" id="A0A2G8TKV1"/>